<protein>
    <submittedName>
        <fullName evidence="1">Uncharacterized protein</fullName>
    </submittedName>
</protein>
<gene>
    <name evidence="1" type="ORF">HNQ55_003331</name>
</gene>
<proteinExistence type="predicted"/>
<reference evidence="1 2" key="1">
    <citation type="submission" date="2020-08" db="EMBL/GenBank/DDBJ databases">
        <title>Genomic Encyclopedia of Type Strains, Phase IV (KMG-IV): sequencing the most valuable type-strain genomes for metagenomic binning, comparative biology and taxonomic classification.</title>
        <authorList>
            <person name="Goeker M."/>
        </authorList>
    </citation>
    <scope>NUCLEOTIDE SEQUENCE [LARGE SCALE GENOMIC DNA]</scope>
    <source>
        <strain evidence="1 2">DSM 26287</strain>
    </source>
</reference>
<evidence type="ECO:0000313" key="2">
    <source>
        <dbReference type="Proteomes" id="UP000537141"/>
    </source>
</evidence>
<organism evidence="1 2">
    <name type="scientific">Thalassotalea piscium</name>
    <dbReference type="NCBI Taxonomy" id="1230533"/>
    <lineage>
        <taxon>Bacteria</taxon>
        <taxon>Pseudomonadati</taxon>
        <taxon>Pseudomonadota</taxon>
        <taxon>Gammaproteobacteria</taxon>
        <taxon>Alteromonadales</taxon>
        <taxon>Colwelliaceae</taxon>
        <taxon>Thalassotalea</taxon>
    </lineage>
</organism>
<evidence type="ECO:0000313" key="1">
    <source>
        <dbReference type="EMBL" id="MBB6544798.1"/>
    </source>
</evidence>
<keyword evidence="2" id="KW-1185">Reference proteome</keyword>
<dbReference type="RefSeq" id="WP_184426230.1">
    <property type="nucleotide sequence ID" value="NZ_BAABLB010000034.1"/>
</dbReference>
<sequence>MNYNKEFYQGVIWACARINELHDQPAIANDVLQEANISDEDFKQAAEYDLEFLRDENPKIPQGQE</sequence>
<dbReference type="Proteomes" id="UP000537141">
    <property type="component" value="Unassembled WGS sequence"/>
</dbReference>
<accession>A0A7X0TV20</accession>
<dbReference type="AlphaFoldDB" id="A0A7X0TV20"/>
<dbReference type="EMBL" id="JACHHU010000036">
    <property type="protein sequence ID" value="MBB6544798.1"/>
    <property type="molecule type" value="Genomic_DNA"/>
</dbReference>
<comment type="caution">
    <text evidence="1">The sequence shown here is derived from an EMBL/GenBank/DDBJ whole genome shotgun (WGS) entry which is preliminary data.</text>
</comment>
<name>A0A7X0TV20_9GAMM</name>